<evidence type="ECO:0008006" key="5">
    <source>
        <dbReference type="Google" id="ProtNLM"/>
    </source>
</evidence>
<proteinExistence type="predicted"/>
<feature type="region of interest" description="Disordered" evidence="1">
    <location>
        <begin position="495"/>
        <end position="640"/>
    </location>
</feature>
<feature type="region of interest" description="Disordered" evidence="1">
    <location>
        <begin position="444"/>
        <end position="474"/>
    </location>
</feature>
<feature type="compositionally biased region" description="Polar residues" evidence="1">
    <location>
        <begin position="579"/>
        <end position="598"/>
    </location>
</feature>
<sequence>MKHSPLIVVECRRAKRMLLSAALVGAAGFSSFASDADAQQINPFVTQTRENSISIPGTSLGPVAQARLQMPQVHTEGHSSGPAAPANLASQSPSTTAISPTGPVAVGPDWSAFTPQSFHEEPLPAYATSSNTGMRPSRLPVADGNQFAGGMPPANPPNLATTRGTLASAARQRSQFVASTTPPPTSGTTVYLTSQTAQSQIDEAAKLLRQASLEYDCAAYASAETSAWDALEKAAQAIDLAASNSPAQNAFNAPQRISALEQLHEGRRAILEAQDFVGPFAHEDRQAIARLARAHQTDVVRKTLPPITARYSAEALARLDRSASDSNASTDLPTASEAIDRYLDFARTKLSGIAAQSLLAAQTMDLLAAIRLGRAESTQLPGPTAICLRRAAVQGQSDNADLVAKLGHHLADIGLLDEARWALGHSLTLQPNPANEARLTRLNTSAHRKASSSPYGSSILAATRPHVPQQEQPNRVPEITTMSPQMFAAISHSVIPGSPQSTKAAPQPSAMTPEVQYQAAAATTSNANAANGNTSNVATSSPTAPSPRSFFRAVTASFRSPTGHNEPSNSPPANELISPPSSQSYAPQTYDSTSQYGNANPYGGTHSTQATPASYATPPEPDQREGRVSSRLLPGLKKWW</sequence>
<dbReference type="EMBL" id="JAMQBK010000031">
    <property type="protein sequence ID" value="MCM2371384.1"/>
    <property type="molecule type" value="Genomic_DNA"/>
</dbReference>
<feature type="compositionally biased region" description="Polar residues" evidence="1">
    <location>
        <begin position="557"/>
        <end position="572"/>
    </location>
</feature>
<accession>A0ABT0U3A4</accession>
<organism evidence="3 4">
    <name type="scientific">Aporhodopirellula aestuarii</name>
    <dbReference type="NCBI Taxonomy" id="2950107"/>
    <lineage>
        <taxon>Bacteria</taxon>
        <taxon>Pseudomonadati</taxon>
        <taxon>Planctomycetota</taxon>
        <taxon>Planctomycetia</taxon>
        <taxon>Pirellulales</taxon>
        <taxon>Pirellulaceae</taxon>
        <taxon>Aporhodopirellula</taxon>
    </lineage>
</organism>
<keyword evidence="2" id="KW-0732">Signal</keyword>
<evidence type="ECO:0000256" key="1">
    <source>
        <dbReference type="SAM" id="MobiDB-lite"/>
    </source>
</evidence>
<reference evidence="3 4" key="1">
    <citation type="journal article" date="2022" name="Syst. Appl. Microbiol.">
        <title>Rhodopirellula aestuarii sp. nov., a novel member of the genus Rhodopirellula isolated from brackish sediments collected in the Tagus River estuary, Portugal.</title>
        <authorList>
            <person name="Vitorino I.R."/>
            <person name="Klimek D."/>
            <person name="Calusinska M."/>
            <person name="Lobo-da-Cunha A."/>
            <person name="Vasconcelos V."/>
            <person name="Lage O.M."/>
        </authorList>
    </citation>
    <scope>NUCLEOTIDE SEQUENCE [LARGE SCALE GENOMIC DNA]</scope>
    <source>
        <strain evidence="3 4">ICT_H3.1</strain>
    </source>
</reference>
<name>A0ABT0U3A4_9BACT</name>
<comment type="caution">
    <text evidence="3">The sequence shown here is derived from an EMBL/GenBank/DDBJ whole genome shotgun (WGS) entry which is preliminary data.</text>
</comment>
<evidence type="ECO:0000313" key="4">
    <source>
        <dbReference type="Proteomes" id="UP001202961"/>
    </source>
</evidence>
<evidence type="ECO:0000313" key="3">
    <source>
        <dbReference type="EMBL" id="MCM2371384.1"/>
    </source>
</evidence>
<feature type="chain" id="PRO_5045366440" description="Transmembrane protein" evidence="2">
    <location>
        <begin position="34"/>
        <end position="640"/>
    </location>
</feature>
<protein>
    <recommendedName>
        <fullName evidence="5">Transmembrane protein</fullName>
    </recommendedName>
</protein>
<gene>
    <name evidence="3" type="ORF">NB063_12295</name>
</gene>
<feature type="compositionally biased region" description="Low complexity" evidence="1">
    <location>
        <begin position="519"/>
        <end position="552"/>
    </location>
</feature>
<feature type="compositionally biased region" description="Polar residues" evidence="1">
    <location>
        <begin position="166"/>
        <end position="178"/>
    </location>
</feature>
<feature type="compositionally biased region" description="Polar residues" evidence="1">
    <location>
        <begin position="88"/>
        <end position="99"/>
    </location>
</feature>
<feature type="region of interest" description="Disordered" evidence="1">
    <location>
        <begin position="71"/>
        <end position="116"/>
    </location>
</feature>
<keyword evidence="4" id="KW-1185">Reference proteome</keyword>
<feature type="region of interest" description="Disordered" evidence="1">
    <location>
        <begin position="166"/>
        <end position="188"/>
    </location>
</feature>
<evidence type="ECO:0000256" key="2">
    <source>
        <dbReference type="SAM" id="SignalP"/>
    </source>
</evidence>
<dbReference type="RefSeq" id="WP_250929018.1">
    <property type="nucleotide sequence ID" value="NZ_JAMQBK010000031.1"/>
</dbReference>
<feature type="compositionally biased region" description="Polar residues" evidence="1">
    <location>
        <begin position="605"/>
        <end position="614"/>
    </location>
</feature>
<feature type="compositionally biased region" description="Polar residues" evidence="1">
    <location>
        <begin position="444"/>
        <end position="456"/>
    </location>
</feature>
<feature type="signal peptide" evidence="2">
    <location>
        <begin position="1"/>
        <end position="33"/>
    </location>
</feature>
<dbReference type="Proteomes" id="UP001202961">
    <property type="component" value="Unassembled WGS sequence"/>
</dbReference>